<protein>
    <submittedName>
        <fullName evidence="1">Uncharacterized protein</fullName>
    </submittedName>
</protein>
<evidence type="ECO:0000313" key="1">
    <source>
        <dbReference type="EMBL" id="OIQ64840.1"/>
    </source>
</evidence>
<comment type="caution">
    <text evidence="1">The sequence shown here is derived from an EMBL/GenBank/DDBJ whole genome shotgun (WGS) entry which is preliminary data.</text>
</comment>
<sequence length="118" mass="12101">MALNISQVDNDMNVRVGEHGFVVGVGTKIIGGCDDVAPRRIAIGDACNGQAGVPCPSRHIMVENIAAADDTDGHYVFLITQLARAASIKSAMARLSLSGIALHSVAPARTAAMTASAS</sequence>
<accession>A0A1J5P2F5</accession>
<dbReference type="AlphaFoldDB" id="A0A1J5P2F5"/>
<name>A0A1J5P2F5_9ZZZZ</name>
<dbReference type="EMBL" id="MLJW01007798">
    <property type="protein sequence ID" value="OIQ64840.1"/>
    <property type="molecule type" value="Genomic_DNA"/>
</dbReference>
<organism evidence="1">
    <name type="scientific">mine drainage metagenome</name>
    <dbReference type="NCBI Taxonomy" id="410659"/>
    <lineage>
        <taxon>unclassified sequences</taxon>
        <taxon>metagenomes</taxon>
        <taxon>ecological metagenomes</taxon>
    </lineage>
</organism>
<gene>
    <name evidence="1" type="ORF">GALL_536090</name>
</gene>
<proteinExistence type="predicted"/>
<reference evidence="1" key="1">
    <citation type="submission" date="2016-10" db="EMBL/GenBank/DDBJ databases">
        <title>Sequence of Gallionella enrichment culture.</title>
        <authorList>
            <person name="Poehlein A."/>
            <person name="Muehling M."/>
            <person name="Daniel R."/>
        </authorList>
    </citation>
    <scope>NUCLEOTIDE SEQUENCE</scope>
</reference>